<dbReference type="AlphaFoldDB" id="A0A832WAM7"/>
<evidence type="ECO:0000313" key="2">
    <source>
        <dbReference type="Proteomes" id="UP000619545"/>
    </source>
</evidence>
<protein>
    <submittedName>
        <fullName evidence="1">Uncharacterized protein</fullName>
    </submittedName>
</protein>
<comment type="caution">
    <text evidence="1">The sequence shown here is derived from an EMBL/GenBank/DDBJ whole genome shotgun (WGS) entry which is preliminary data.</text>
</comment>
<organism evidence="1 2">
    <name type="scientific">Methanopyrus kandleri</name>
    <dbReference type="NCBI Taxonomy" id="2320"/>
    <lineage>
        <taxon>Archaea</taxon>
        <taxon>Methanobacteriati</taxon>
        <taxon>Methanobacteriota</taxon>
        <taxon>Methanomada group</taxon>
        <taxon>Methanopyri</taxon>
        <taxon>Methanopyrales</taxon>
        <taxon>Methanopyraceae</taxon>
        <taxon>Methanopyrus</taxon>
    </lineage>
</organism>
<dbReference type="RefSeq" id="WP_011019788.1">
    <property type="nucleotide sequence ID" value="NZ_DUJS01000003.1"/>
</dbReference>
<name>A0A832WAM7_9EURY</name>
<dbReference type="Proteomes" id="UP000619545">
    <property type="component" value="Unassembled WGS sequence"/>
</dbReference>
<proteinExistence type="predicted"/>
<reference evidence="1" key="1">
    <citation type="journal article" date="2020" name="bioRxiv">
        <title>A rank-normalized archaeal taxonomy based on genome phylogeny resolves widespread incomplete and uneven classifications.</title>
        <authorList>
            <person name="Rinke C."/>
            <person name="Chuvochina M."/>
            <person name="Mussig A.J."/>
            <person name="Chaumeil P.-A."/>
            <person name="Waite D.W."/>
            <person name="Whitman W.B."/>
            <person name="Parks D.H."/>
            <person name="Hugenholtz P."/>
        </authorList>
    </citation>
    <scope>NUCLEOTIDE SEQUENCE</scope>
    <source>
        <strain evidence="1">UBA8853</strain>
    </source>
</reference>
<accession>A0A832WAM7</accession>
<dbReference type="GeneID" id="1478015"/>
<dbReference type="EMBL" id="DUJS01000003">
    <property type="protein sequence ID" value="HII70248.1"/>
    <property type="molecule type" value="Genomic_DNA"/>
</dbReference>
<sequence length="246" mass="27574">MIGALLASHSYPTAVTWDILAEIAEILPSSITISCTDPDIWEFCIELRDHVEFLDVEEVDSLDPTTVVALAEEEAHMGPKVLRTRVRGVVIVTDDPERAAEDWRLPAVSAREIYVPVVRVGGNATVHVYRHGEVLWRLGLREGKTLLPPDYKSLRELLWNEFPYVRTIGSLAQRTNWHEVLVRLALIEEWIKGNKLVSEFLDWIPKSTKVIPRSTDSPTDSSSGENLLEGRLILIPAFSSTLSALA</sequence>
<evidence type="ECO:0000313" key="1">
    <source>
        <dbReference type="EMBL" id="HII70248.1"/>
    </source>
</evidence>
<gene>
    <name evidence="1" type="ORF">HA336_03330</name>
</gene>